<dbReference type="InterPro" id="IPR050709">
    <property type="entry name" value="Biotin_Carboxyl_Carrier/Decarb"/>
</dbReference>
<dbReference type="CDD" id="cd06850">
    <property type="entry name" value="biotinyl_domain"/>
    <property type="match status" value="1"/>
</dbReference>
<dbReference type="EMBL" id="UGPN01000002">
    <property type="protein sequence ID" value="STY60353.1"/>
    <property type="molecule type" value="Genomic_DNA"/>
</dbReference>
<organism evidence="3 4">
    <name type="scientific">Mannheimia haemolytica</name>
    <name type="common">Pasteurella haemolytica</name>
    <dbReference type="NCBI Taxonomy" id="75985"/>
    <lineage>
        <taxon>Bacteria</taxon>
        <taxon>Pseudomonadati</taxon>
        <taxon>Pseudomonadota</taxon>
        <taxon>Gammaproteobacteria</taxon>
        <taxon>Pasteurellales</taxon>
        <taxon>Pasteurellaceae</taxon>
        <taxon>Mannheimia</taxon>
    </lineage>
</organism>
<name>A0A378MVV3_MANHA</name>
<evidence type="ECO:0000313" key="3">
    <source>
        <dbReference type="EMBL" id="STY60353.1"/>
    </source>
</evidence>
<keyword evidence="1" id="KW-0092">Biotin</keyword>
<evidence type="ECO:0000313" key="4">
    <source>
        <dbReference type="Proteomes" id="UP000254802"/>
    </source>
</evidence>
<dbReference type="InterPro" id="IPR000089">
    <property type="entry name" value="Biotin_lipoyl"/>
</dbReference>
<protein>
    <submittedName>
        <fullName evidence="3">Glutaconyl-CoA decarboxylase subunit gamma</fullName>
        <ecNumber evidence="3">4.1.1.70</ecNumber>
    </submittedName>
</protein>
<dbReference type="InterPro" id="IPR011053">
    <property type="entry name" value="Single_hybrid_motif"/>
</dbReference>
<dbReference type="PANTHER" id="PTHR45266:SF3">
    <property type="entry name" value="OXALOACETATE DECARBOXYLASE ALPHA CHAIN"/>
    <property type="match status" value="1"/>
</dbReference>
<dbReference type="Gene3D" id="2.40.50.100">
    <property type="match status" value="1"/>
</dbReference>
<proteinExistence type="predicted"/>
<keyword evidence="3" id="KW-0456">Lyase</keyword>
<dbReference type="AlphaFoldDB" id="A0A378MVV3"/>
<dbReference type="Pfam" id="PF00364">
    <property type="entry name" value="Biotin_lipoyl"/>
    <property type="match status" value="1"/>
</dbReference>
<accession>A0A378MVV3</accession>
<reference evidence="3 4" key="1">
    <citation type="submission" date="2018-06" db="EMBL/GenBank/DDBJ databases">
        <authorList>
            <consortium name="Pathogen Informatics"/>
            <person name="Doyle S."/>
        </authorList>
    </citation>
    <scope>NUCLEOTIDE SEQUENCE [LARGE SCALE GENOMIC DNA]</scope>
    <source>
        <strain evidence="3 4">NCTC10638</strain>
    </source>
</reference>
<dbReference type="PANTHER" id="PTHR45266">
    <property type="entry name" value="OXALOACETATE DECARBOXYLASE ALPHA CHAIN"/>
    <property type="match status" value="1"/>
</dbReference>
<dbReference type="EC" id="4.1.1.70" evidence="3"/>
<dbReference type="GO" id="GO:0016829">
    <property type="term" value="F:lyase activity"/>
    <property type="evidence" value="ECO:0007669"/>
    <property type="project" value="UniProtKB-KW"/>
</dbReference>
<evidence type="ECO:0000256" key="1">
    <source>
        <dbReference type="ARBA" id="ARBA00023267"/>
    </source>
</evidence>
<evidence type="ECO:0000259" key="2">
    <source>
        <dbReference type="Pfam" id="PF00364"/>
    </source>
</evidence>
<dbReference type="Proteomes" id="UP000254802">
    <property type="component" value="Unassembled WGS sequence"/>
</dbReference>
<gene>
    <name evidence="3" type="primary">gcdC</name>
    <name evidence="3" type="ORF">NCTC10638_01547</name>
</gene>
<sequence length="43" mass="4550">MLLILEAMKMETQICAAKSGTIQGINVKQGDVVAVNDTLMSIA</sequence>
<dbReference type="SUPFAM" id="SSF51230">
    <property type="entry name" value="Single hybrid motif"/>
    <property type="match status" value="1"/>
</dbReference>
<feature type="domain" description="Lipoyl-binding" evidence="2">
    <location>
        <begin position="2"/>
        <end position="42"/>
    </location>
</feature>